<proteinExistence type="predicted"/>
<dbReference type="InterPro" id="IPR016181">
    <property type="entry name" value="Acyl_CoA_acyltransferase"/>
</dbReference>
<evidence type="ECO:0000256" key="1">
    <source>
        <dbReference type="ARBA" id="ARBA00022679"/>
    </source>
</evidence>
<evidence type="ECO:0000313" key="5">
    <source>
        <dbReference type="Proteomes" id="UP000254701"/>
    </source>
</evidence>
<evidence type="ECO:0000256" key="2">
    <source>
        <dbReference type="ARBA" id="ARBA00023315"/>
    </source>
</evidence>
<dbReference type="PANTHER" id="PTHR43877">
    <property type="entry name" value="AMINOALKYLPHOSPHONATE N-ACETYLTRANSFERASE-RELATED-RELATED"/>
    <property type="match status" value="1"/>
</dbReference>
<dbReference type="OrthoDB" id="9796129at2"/>
<sequence length="159" mass="17493">MTTLRRNGEENDASVEIRRLQPGDERLLDTVAADVFDEPVDPLRLKSCLASPGHLLFVALDDGQVVAQAAGMIHRHVDKPSELYVDEVGVSPAWQRRGIANLLMDALFAAGREAGCAEAWLGTELDNLPARALYDGRKEPTEPVETFVMYLYDLGEGSR</sequence>
<evidence type="ECO:0000313" key="4">
    <source>
        <dbReference type="EMBL" id="SUU87701.1"/>
    </source>
</evidence>
<feature type="domain" description="N-acetyltransferase" evidence="3">
    <location>
        <begin position="15"/>
        <end position="154"/>
    </location>
</feature>
<dbReference type="SUPFAM" id="SSF55729">
    <property type="entry name" value="Acyl-CoA N-acyltransferases (Nat)"/>
    <property type="match status" value="1"/>
</dbReference>
<evidence type="ECO:0000259" key="3">
    <source>
        <dbReference type="PROSITE" id="PS51186"/>
    </source>
</evidence>
<dbReference type="PROSITE" id="PS51186">
    <property type="entry name" value="GNAT"/>
    <property type="match status" value="1"/>
</dbReference>
<dbReference type="InterPro" id="IPR050832">
    <property type="entry name" value="Bact_Acetyltransf"/>
</dbReference>
<keyword evidence="2" id="KW-0012">Acyltransferase</keyword>
<name>A0A380WFM7_AMIAI</name>
<reference evidence="4 5" key="1">
    <citation type="submission" date="2018-06" db="EMBL/GenBank/DDBJ databases">
        <authorList>
            <consortium name="Pathogen Informatics"/>
            <person name="Doyle S."/>
        </authorList>
    </citation>
    <scope>NUCLEOTIDE SEQUENCE [LARGE SCALE GENOMIC DNA]</scope>
    <source>
        <strain evidence="4 5">NCTC10684</strain>
    </source>
</reference>
<protein>
    <submittedName>
        <fullName evidence="4">Predicted acetyltransferase</fullName>
    </submittedName>
</protein>
<accession>A0A380WFM7</accession>
<dbReference type="CDD" id="cd04301">
    <property type="entry name" value="NAT_SF"/>
    <property type="match status" value="1"/>
</dbReference>
<dbReference type="EMBL" id="UFSM01000001">
    <property type="protein sequence ID" value="SUU87701.1"/>
    <property type="molecule type" value="Genomic_DNA"/>
</dbReference>
<keyword evidence="1 4" id="KW-0808">Transferase</keyword>
<dbReference type="Proteomes" id="UP000254701">
    <property type="component" value="Unassembled WGS sequence"/>
</dbReference>
<dbReference type="InterPro" id="IPR000182">
    <property type="entry name" value="GNAT_dom"/>
</dbReference>
<dbReference type="Pfam" id="PF00583">
    <property type="entry name" value="Acetyltransf_1"/>
    <property type="match status" value="1"/>
</dbReference>
<dbReference type="PANTHER" id="PTHR43877:SF1">
    <property type="entry name" value="ACETYLTRANSFERASE"/>
    <property type="match status" value="1"/>
</dbReference>
<dbReference type="GO" id="GO:0016747">
    <property type="term" value="F:acyltransferase activity, transferring groups other than amino-acyl groups"/>
    <property type="evidence" value="ECO:0007669"/>
    <property type="project" value="InterPro"/>
</dbReference>
<dbReference type="AlphaFoldDB" id="A0A380WFM7"/>
<gene>
    <name evidence="4" type="ORF">NCTC10684_00903</name>
</gene>
<dbReference type="Gene3D" id="3.40.630.30">
    <property type="match status" value="1"/>
</dbReference>
<organism evidence="4 5">
    <name type="scientific">Aminobacter aminovorans</name>
    <name type="common">Chelatobacter heintzii</name>
    <dbReference type="NCBI Taxonomy" id="83263"/>
    <lineage>
        <taxon>Bacteria</taxon>
        <taxon>Pseudomonadati</taxon>
        <taxon>Pseudomonadota</taxon>
        <taxon>Alphaproteobacteria</taxon>
        <taxon>Hyphomicrobiales</taxon>
        <taxon>Phyllobacteriaceae</taxon>
        <taxon>Aminobacter</taxon>
    </lineage>
</organism>